<proteinExistence type="predicted"/>
<dbReference type="CDD" id="cd00075">
    <property type="entry name" value="HATPase"/>
    <property type="match status" value="1"/>
</dbReference>
<dbReference type="SUPFAM" id="SSF55874">
    <property type="entry name" value="ATPase domain of HSP90 chaperone/DNA topoisomerase II/histidine kinase"/>
    <property type="match status" value="1"/>
</dbReference>
<dbReference type="PANTHER" id="PTHR45436">
    <property type="entry name" value="SENSOR HISTIDINE KINASE YKOH"/>
    <property type="match status" value="1"/>
</dbReference>
<dbReference type="SMART" id="SM00304">
    <property type="entry name" value="HAMP"/>
    <property type="match status" value="1"/>
</dbReference>
<sequence>MGQGTYWMIRSLKHLWQMSALRQAFALTLVFLGVLLTTGLLANVSIRANLNQTIDNELLDKFDQIKTDLSRGATYQSIAGSYQSESEHFSVDEFISFKSDAGKIYGYPIPDLYGETGFINLAPYYFHEDEEDEESGEHAESETSWQAYVGRVPGGTLVVGASLRARNQLLNTLPYAFLFSGGVMMLITLGGGLWFGWRAQRRLSKITHALDQIAAGDLTTRIAPQDCKDDLDILSVKLDDTTRRLATTLQQVRDLSVNIAHDLKTPLTRLRAQLEQTQEQNLRGVSDAEGVAAALKKTDELLEVFDALLRISRIQSGERKKQFQPLKLDTLANEVAEIYQAVIEETGRSFALEIKEAATINADRVLLIQAFANLIENALRHTPQDAKVTLFVSGNTMGLRDNGPGIPEEFYPRVLEPMFRMEKSRSTPGAGLGLALVKAIADLHQAELILSAPSSGSGLSIKFVLANEQTGAN</sequence>
<dbReference type="InterPro" id="IPR036097">
    <property type="entry name" value="HisK_dim/P_sf"/>
</dbReference>
<evidence type="ECO:0000256" key="4">
    <source>
        <dbReference type="ARBA" id="ARBA00022553"/>
    </source>
</evidence>
<keyword evidence="8 11" id="KW-1133">Transmembrane helix</keyword>
<keyword evidence="15" id="KW-1185">Reference proteome</keyword>
<dbReference type="InterPro" id="IPR050428">
    <property type="entry name" value="TCS_sensor_his_kinase"/>
</dbReference>
<keyword evidence="4" id="KW-0597">Phosphoprotein</keyword>
<dbReference type="SMART" id="SM00388">
    <property type="entry name" value="HisKA"/>
    <property type="match status" value="1"/>
</dbReference>
<keyword evidence="5" id="KW-0808">Transferase</keyword>
<dbReference type="SMART" id="SM00387">
    <property type="entry name" value="HATPase_c"/>
    <property type="match status" value="1"/>
</dbReference>
<evidence type="ECO:0000256" key="9">
    <source>
        <dbReference type="ARBA" id="ARBA00023012"/>
    </source>
</evidence>
<dbReference type="SUPFAM" id="SSF158472">
    <property type="entry name" value="HAMP domain-like"/>
    <property type="match status" value="1"/>
</dbReference>
<evidence type="ECO:0000256" key="5">
    <source>
        <dbReference type="ARBA" id="ARBA00022679"/>
    </source>
</evidence>
<gene>
    <name evidence="14" type="ORF">SAMN05444141_107313</name>
</gene>
<dbReference type="PANTHER" id="PTHR45436:SF8">
    <property type="entry name" value="HISTIDINE KINASE"/>
    <property type="match status" value="1"/>
</dbReference>
<dbReference type="AlphaFoldDB" id="A0A1I7D522"/>
<dbReference type="SUPFAM" id="SSF47384">
    <property type="entry name" value="Homodimeric domain of signal transducing histidine kinase"/>
    <property type="match status" value="1"/>
</dbReference>
<feature type="transmembrane region" description="Helical" evidence="11">
    <location>
        <begin position="175"/>
        <end position="197"/>
    </location>
</feature>
<dbReference type="Gene3D" id="1.10.287.130">
    <property type="match status" value="1"/>
</dbReference>
<name>A0A1I7D522_9HYPH</name>
<dbReference type="EC" id="2.7.13.3" evidence="3"/>
<dbReference type="GO" id="GO:0005886">
    <property type="term" value="C:plasma membrane"/>
    <property type="evidence" value="ECO:0007669"/>
    <property type="project" value="TreeGrafter"/>
</dbReference>
<dbReference type="InterPro" id="IPR003661">
    <property type="entry name" value="HisK_dim/P_dom"/>
</dbReference>
<dbReference type="Pfam" id="PF00672">
    <property type="entry name" value="HAMP"/>
    <property type="match status" value="1"/>
</dbReference>
<dbReference type="EMBL" id="FPBD01000007">
    <property type="protein sequence ID" value="SFU06818.1"/>
    <property type="molecule type" value="Genomic_DNA"/>
</dbReference>
<protein>
    <recommendedName>
        <fullName evidence="3">histidine kinase</fullName>
        <ecNumber evidence="3">2.7.13.3</ecNumber>
    </recommendedName>
</protein>
<comment type="subcellular location">
    <subcellularLocation>
        <location evidence="2">Membrane</location>
    </subcellularLocation>
</comment>
<reference evidence="15" key="1">
    <citation type="submission" date="2016-10" db="EMBL/GenBank/DDBJ databases">
        <authorList>
            <person name="Varghese N."/>
            <person name="Submissions S."/>
        </authorList>
    </citation>
    <scope>NUCLEOTIDE SEQUENCE [LARGE SCALE GENOMIC DNA]</scope>
    <source>
        <strain evidence="15">DSM 17465</strain>
    </source>
</reference>
<dbReference type="InterPro" id="IPR003660">
    <property type="entry name" value="HAMP_dom"/>
</dbReference>
<evidence type="ECO:0000313" key="14">
    <source>
        <dbReference type="EMBL" id="SFU06818.1"/>
    </source>
</evidence>
<keyword evidence="9" id="KW-0902">Two-component regulatory system</keyword>
<dbReference type="Gene3D" id="3.30.565.10">
    <property type="entry name" value="Histidine kinase-like ATPase, C-terminal domain"/>
    <property type="match status" value="1"/>
</dbReference>
<dbReference type="GO" id="GO:0000155">
    <property type="term" value="F:phosphorelay sensor kinase activity"/>
    <property type="evidence" value="ECO:0007669"/>
    <property type="project" value="InterPro"/>
</dbReference>
<evidence type="ECO:0000256" key="11">
    <source>
        <dbReference type="SAM" id="Phobius"/>
    </source>
</evidence>
<evidence type="ECO:0000313" key="15">
    <source>
        <dbReference type="Proteomes" id="UP000183371"/>
    </source>
</evidence>
<dbReference type="Pfam" id="PF00512">
    <property type="entry name" value="HisKA"/>
    <property type="match status" value="1"/>
</dbReference>
<dbReference type="InterPro" id="IPR003594">
    <property type="entry name" value="HATPase_dom"/>
</dbReference>
<dbReference type="Gene3D" id="6.10.340.10">
    <property type="match status" value="1"/>
</dbReference>
<evidence type="ECO:0000256" key="6">
    <source>
        <dbReference type="ARBA" id="ARBA00022692"/>
    </source>
</evidence>
<feature type="domain" description="HAMP" evidence="13">
    <location>
        <begin position="197"/>
        <end position="250"/>
    </location>
</feature>
<dbReference type="PROSITE" id="PS50109">
    <property type="entry name" value="HIS_KIN"/>
    <property type="match status" value="1"/>
</dbReference>
<evidence type="ECO:0000256" key="10">
    <source>
        <dbReference type="ARBA" id="ARBA00023136"/>
    </source>
</evidence>
<evidence type="ECO:0000259" key="12">
    <source>
        <dbReference type="PROSITE" id="PS50109"/>
    </source>
</evidence>
<accession>A0A1I7D522</accession>
<dbReference type="InterPro" id="IPR004358">
    <property type="entry name" value="Sig_transdc_His_kin-like_C"/>
</dbReference>
<evidence type="ECO:0000256" key="2">
    <source>
        <dbReference type="ARBA" id="ARBA00004370"/>
    </source>
</evidence>
<evidence type="ECO:0000256" key="1">
    <source>
        <dbReference type="ARBA" id="ARBA00000085"/>
    </source>
</evidence>
<keyword evidence="6 11" id="KW-0812">Transmembrane</keyword>
<keyword evidence="7 14" id="KW-0418">Kinase</keyword>
<dbReference type="PROSITE" id="PS50885">
    <property type="entry name" value="HAMP"/>
    <property type="match status" value="1"/>
</dbReference>
<dbReference type="CDD" id="cd00082">
    <property type="entry name" value="HisKA"/>
    <property type="match status" value="1"/>
</dbReference>
<dbReference type="InterPro" id="IPR005467">
    <property type="entry name" value="His_kinase_dom"/>
</dbReference>
<evidence type="ECO:0000259" key="13">
    <source>
        <dbReference type="PROSITE" id="PS50885"/>
    </source>
</evidence>
<dbReference type="PRINTS" id="PR00344">
    <property type="entry name" value="BCTRLSENSOR"/>
</dbReference>
<dbReference type="Proteomes" id="UP000183371">
    <property type="component" value="Unassembled WGS sequence"/>
</dbReference>
<evidence type="ECO:0000256" key="7">
    <source>
        <dbReference type="ARBA" id="ARBA00022777"/>
    </source>
</evidence>
<dbReference type="InterPro" id="IPR036890">
    <property type="entry name" value="HATPase_C_sf"/>
</dbReference>
<organism evidence="14 15">
    <name type="scientific">Pseudovibrio denitrificans</name>
    <dbReference type="NCBI Taxonomy" id="258256"/>
    <lineage>
        <taxon>Bacteria</taxon>
        <taxon>Pseudomonadati</taxon>
        <taxon>Pseudomonadota</taxon>
        <taxon>Alphaproteobacteria</taxon>
        <taxon>Hyphomicrobiales</taxon>
        <taxon>Stappiaceae</taxon>
        <taxon>Pseudovibrio</taxon>
    </lineage>
</organism>
<evidence type="ECO:0000256" key="3">
    <source>
        <dbReference type="ARBA" id="ARBA00012438"/>
    </source>
</evidence>
<keyword evidence="10 11" id="KW-0472">Membrane</keyword>
<comment type="catalytic activity">
    <reaction evidence="1">
        <text>ATP + protein L-histidine = ADP + protein N-phospho-L-histidine.</text>
        <dbReference type="EC" id="2.7.13.3"/>
    </reaction>
</comment>
<evidence type="ECO:0000256" key="8">
    <source>
        <dbReference type="ARBA" id="ARBA00022989"/>
    </source>
</evidence>
<dbReference type="Pfam" id="PF02518">
    <property type="entry name" value="HATPase_c"/>
    <property type="match status" value="1"/>
</dbReference>
<feature type="domain" description="Histidine kinase" evidence="12">
    <location>
        <begin position="258"/>
        <end position="467"/>
    </location>
</feature>